<accession>A0A1I1MSJ1</accession>
<name>A0A1I1MSJ1_9FLAO</name>
<feature type="domain" description="NADP-dependent oxidoreductase" evidence="1">
    <location>
        <begin position="20"/>
        <end position="303"/>
    </location>
</feature>
<organism evidence="2 3">
    <name type="scientific">Algibacter pectinivorans</name>
    <dbReference type="NCBI Taxonomy" id="870482"/>
    <lineage>
        <taxon>Bacteria</taxon>
        <taxon>Pseudomonadati</taxon>
        <taxon>Bacteroidota</taxon>
        <taxon>Flavobacteriia</taxon>
        <taxon>Flavobacteriales</taxon>
        <taxon>Flavobacteriaceae</taxon>
        <taxon>Algibacter</taxon>
    </lineage>
</organism>
<dbReference type="Pfam" id="PF00248">
    <property type="entry name" value="Aldo_ket_red"/>
    <property type="match status" value="1"/>
</dbReference>
<dbReference type="InterPro" id="IPR053135">
    <property type="entry name" value="AKR2_Oxidoreductase"/>
</dbReference>
<dbReference type="PANTHER" id="PTHR43312:SF1">
    <property type="entry name" value="NADP-DEPENDENT OXIDOREDUCTASE DOMAIN-CONTAINING PROTEIN"/>
    <property type="match status" value="1"/>
</dbReference>
<evidence type="ECO:0000313" key="2">
    <source>
        <dbReference type="EMBL" id="SFC84520.1"/>
    </source>
</evidence>
<dbReference type="OrthoDB" id="9773828at2"/>
<dbReference type="SUPFAM" id="SSF51430">
    <property type="entry name" value="NAD(P)-linked oxidoreductase"/>
    <property type="match status" value="1"/>
</dbReference>
<proteinExistence type="predicted"/>
<dbReference type="Proteomes" id="UP000199439">
    <property type="component" value="Unassembled WGS sequence"/>
</dbReference>
<dbReference type="InterPro" id="IPR036812">
    <property type="entry name" value="NAD(P)_OxRdtase_dom_sf"/>
</dbReference>
<evidence type="ECO:0000313" key="3">
    <source>
        <dbReference type="Proteomes" id="UP000199439"/>
    </source>
</evidence>
<dbReference type="STRING" id="870482.SAMN04487987_101251"/>
<keyword evidence="3" id="KW-1185">Reference proteome</keyword>
<gene>
    <name evidence="2" type="ORF">SAMN04487987_101251</name>
</gene>
<dbReference type="PANTHER" id="PTHR43312">
    <property type="entry name" value="D-THREO-ALDOSE 1-DEHYDROGENASE"/>
    <property type="match status" value="1"/>
</dbReference>
<sequence length="321" mass="36395">MEHSLKTKIGLGLAALGRPEYINIRPTRLNDKTQETFKNNALSVLDEAYHLGVRYFDTAPSYGNGEAFLKEWDANKKYPDAILGTKWGYTYVANWELGYNGKHEIKEHSLEKLVEQWQVSKHMMPNLKYYQIHSATFDSGVLENQAVLNKLHQIQKETGLKIGITTSGANQKEVIEAALKVKINDNCLFDSFQVTYNVFEQSTFSVLKTVLNLDKTVIIKEALANGRVFKNEAFQHYTTAYTILEALSLKYNVGVDAIALRFVMDNLQPTYVLSGASNKTQLTQNLKALDFSFTKAELQELQGLTGSSNNYWDERSALLWN</sequence>
<dbReference type="Gene3D" id="3.20.20.100">
    <property type="entry name" value="NADP-dependent oxidoreductase domain"/>
    <property type="match status" value="1"/>
</dbReference>
<dbReference type="InterPro" id="IPR023210">
    <property type="entry name" value="NADP_OxRdtase_dom"/>
</dbReference>
<dbReference type="RefSeq" id="WP_092848028.1">
    <property type="nucleotide sequence ID" value="NZ_FOMI01000001.1"/>
</dbReference>
<protein>
    <submittedName>
        <fullName evidence="2">Predicted oxidoreductase</fullName>
    </submittedName>
</protein>
<reference evidence="3" key="1">
    <citation type="submission" date="2016-10" db="EMBL/GenBank/DDBJ databases">
        <authorList>
            <person name="Varghese N."/>
            <person name="Submissions S."/>
        </authorList>
    </citation>
    <scope>NUCLEOTIDE SEQUENCE [LARGE SCALE GENOMIC DNA]</scope>
    <source>
        <strain evidence="3">DSM 25730</strain>
    </source>
</reference>
<dbReference type="EMBL" id="FOMI01000001">
    <property type="protein sequence ID" value="SFC84520.1"/>
    <property type="molecule type" value="Genomic_DNA"/>
</dbReference>
<dbReference type="AlphaFoldDB" id="A0A1I1MSJ1"/>
<evidence type="ECO:0000259" key="1">
    <source>
        <dbReference type="Pfam" id="PF00248"/>
    </source>
</evidence>